<proteinExistence type="predicted"/>
<evidence type="ECO:0000313" key="1">
    <source>
        <dbReference type="EMBL" id="OBZ76391.1"/>
    </source>
</evidence>
<protein>
    <submittedName>
        <fullName evidence="1">Uncharacterized protein</fullName>
    </submittedName>
</protein>
<evidence type="ECO:0000313" key="2">
    <source>
        <dbReference type="Proteomes" id="UP000092993"/>
    </source>
</evidence>
<comment type="caution">
    <text evidence="1">The sequence shown here is derived from an EMBL/GenBank/DDBJ whole genome shotgun (WGS) entry which is preliminary data.</text>
</comment>
<dbReference type="EMBL" id="LUGG01000003">
    <property type="protein sequence ID" value="OBZ76391.1"/>
    <property type="molecule type" value="Genomic_DNA"/>
</dbReference>
<accession>A0A1C7MHI8</accession>
<keyword evidence="2" id="KW-1185">Reference proteome</keyword>
<dbReference type="AlphaFoldDB" id="A0A1C7MHI8"/>
<dbReference type="Proteomes" id="UP000092993">
    <property type="component" value="Unassembled WGS sequence"/>
</dbReference>
<gene>
    <name evidence="1" type="ORF">A0H81_03648</name>
</gene>
<organism evidence="1 2">
    <name type="scientific">Grifola frondosa</name>
    <name type="common">Maitake</name>
    <name type="synonym">Polyporus frondosus</name>
    <dbReference type="NCBI Taxonomy" id="5627"/>
    <lineage>
        <taxon>Eukaryota</taxon>
        <taxon>Fungi</taxon>
        <taxon>Dikarya</taxon>
        <taxon>Basidiomycota</taxon>
        <taxon>Agaricomycotina</taxon>
        <taxon>Agaricomycetes</taxon>
        <taxon>Polyporales</taxon>
        <taxon>Grifolaceae</taxon>
        <taxon>Grifola</taxon>
    </lineage>
</organism>
<reference evidence="1 2" key="1">
    <citation type="submission" date="2016-03" db="EMBL/GenBank/DDBJ databases">
        <title>Whole genome sequencing of Grifola frondosa 9006-11.</title>
        <authorList>
            <person name="Min B."/>
            <person name="Park H."/>
            <person name="Kim J.-G."/>
            <person name="Cho H."/>
            <person name="Oh Y.-L."/>
            <person name="Kong W.-S."/>
            <person name="Choi I.-G."/>
        </authorList>
    </citation>
    <scope>NUCLEOTIDE SEQUENCE [LARGE SCALE GENOMIC DNA]</scope>
    <source>
        <strain evidence="1 2">9006-11</strain>
    </source>
</reference>
<name>A0A1C7MHI8_GRIFR</name>
<sequence>MFQRTKIATRRLQLSRSVFKNEANELITITKGYYEGTVLYLRFEVLCAMSLFLRKMNKEKQA</sequence>